<dbReference type="InParanoid" id="A0A0P0W1R8"/>
<organism evidence="1 2">
    <name type="scientific">Oryza sativa subsp. japonica</name>
    <name type="common">Rice</name>
    <dbReference type="NCBI Taxonomy" id="39947"/>
    <lineage>
        <taxon>Eukaryota</taxon>
        <taxon>Viridiplantae</taxon>
        <taxon>Streptophyta</taxon>
        <taxon>Embryophyta</taxon>
        <taxon>Tracheophyta</taxon>
        <taxon>Spermatophyta</taxon>
        <taxon>Magnoliopsida</taxon>
        <taxon>Liliopsida</taxon>
        <taxon>Poales</taxon>
        <taxon>Poaceae</taxon>
        <taxon>BOP clade</taxon>
        <taxon>Oryzoideae</taxon>
        <taxon>Oryzeae</taxon>
        <taxon>Oryzinae</taxon>
        <taxon>Oryza</taxon>
        <taxon>Oryza sativa</taxon>
    </lineage>
</organism>
<dbReference type="Proteomes" id="UP000059680">
    <property type="component" value="Chromosome 3"/>
</dbReference>
<reference evidence="1 2" key="3">
    <citation type="journal article" date="2013" name="Rice">
        <title>Improvement of the Oryza sativa Nipponbare reference genome using next generation sequence and optical map data.</title>
        <authorList>
            <person name="Kawahara Y."/>
            <person name="de la Bastide M."/>
            <person name="Hamilton J.P."/>
            <person name="Kanamori H."/>
            <person name="McCombie W.R."/>
            <person name="Ouyang S."/>
            <person name="Schwartz D.C."/>
            <person name="Tanaka T."/>
            <person name="Wu J."/>
            <person name="Zhou S."/>
            <person name="Childs K.L."/>
            <person name="Davidson R.M."/>
            <person name="Lin H."/>
            <person name="Quesada-Ocampo L."/>
            <person name="Vaillancourt B."/>
            <person name="Sakai H."/>
            <person name="Lee S.S."/>
            <person name="Kim J."/>
            <person name="Numa H."/>
            <person name="Itoh T."/>
            <person name="Buell C.R."/>
            <person name="Matsumoto T."/>
        </authorList>
    </citation>
    <scope>NUCLEOTIDE SEQUENCE [LARGE SCALE GENOMIC DNA]</scope>
    <source>
        <strain evidence="2">cv. Nipponbare</strain>
    </source>
</reference>
<dbReference type="EMBL" id="AP014959">
    <property type="protein sequence ID" value="BAS85659.1"/>
    <property type="molecule type" value="Genomic_DNA"/>
</dbReference>
<reference evidence="2" key="1">
    <citation type="journal article" date="2005" name="Nature">
        <title>The map-based sequence of the rice genome.</title>
        <authorList>
            <consortium name="International rice genome sequencing project (IRGSP)"/>
            <person name="Matsumoto T."/>
            <person name="Wu J."/>
            <person name="Kanamori H."/>
            <person name="Katayose Y."/>
            <person name="Fujisawa M."/>
            <person name="Namiki N."/>
            <person name="Mizuno H."/>
            <person name="Yamamoto K."/>
            <person name="Antonio B.A."/>
            <person name="Baba T."/>
            <person name="Sakata K."/>
            <person name="Nagamura Y."/>
            <person name="Aoki H."/>
            <person name="Arikawa K."/>
            <person name="Arita K."/>
            <person name="Bito T."/>
            <person name="Chiden Y."/>
            <person name="Fujitsuka N."/>
            <person name="Fukunaka R."/>
            <person name="Hamada M."/>
            <person name="Harada C."/>
            <person name="Hayashi A."/>
            <person name="Hijishita S."/>
            <person name="Honda M."/>
            <person name="Hosokawa S."/>
            <person name="Ichikawa Y."/>
            <person name="Idonuma A."/>
            <person name="Iijima M."/>
            <person name="Ikeda M."/>
            <person name="Ikeno M."/>
            <person name="Ito K."/>
            <person name="Ito S."/>
            <person name="Ito T."/>
            <person name="Ito Y."/>
            <person name="Ito Y."/>
            <person name="Iwabuchi A."/>
            <person name="Kamiya K."/>
            <person name="Karasawa W."/>
            <person name="Kurita K."/>
            <person name="Katagiri S."/>
            <person name="Kikuta A."/>
            <person name="Kobayashi H."/>
            <person name="Kobayashi N."/>
            <person name="Machita K."/>
            <person name="Maehara T."/>
            <person name="Masukawa M."/>
            <person name="Mizubayashi T."/>
            <person name="Mukai Y."/>
            <person name="Nagasaki H."/>
            <person name="Nagata Y."/>
            <person name="Naito S."/>
            <person name="Nakashima M."/>
            <person name="Nakama Y."/>
            <person name="Nakamichi Y."/>
            <person name="Nakamura M."/>
            <person name="Meguro A."/>
            <person name="Negishi M."/>
            <person name="Ohta I."/>
            <person name="Ohta T."/>
            <person name="Okamoto M."/>
            <person name="Ono N."/>
            <person name="Saji S."/>
            <person name="Sakaguchi M."/>
            <person name="Sakai K."/>
            <person name="Shibata M."/>
            <person name="Shimokawa T."/>
            <person name="Song J."/>
            <person name="Takazaki Y."/>
            <person name="Terasawa K."/>
            <person name="Tsugane M."/>
            <person name="Tsuji K."/>
            <person name="Ueda S."/>
            <person name="Waki K."/>
            <person name="Yamagata H."/>
            <person name="Yamamoto M."/>
            <person name="Yamamoto S."/>
            <person name="Yamane H."/>
            <person name="Yoshiki S."/>
            <person name="Yoshihara R."/>
            <person name="Yukawa K."/>
            <person name="Zhong H."/>
            <person name="Yano M."/>
            <person name="Yuan Q."/>
            <person name="Ouyang S."/>
            <person name="Liu J."/>
            <person name="Jones K.M."/>
            <person name="Gansberger K."/>
            <person name="Moffat K."/>
            <person name="Hill J."/>
            <person name="Bera J."/>
            <person name="Fadrosh D."/>
            <person name="Jin S."/>
            <person name="Johri S."/>
            <person name="Kim M."/>
            <person name="Overton L."/>
            <person name="Reardon M."/>
            <person name="Tsitrin T."/>
            <person name="Vuong H."/>
            <person name="Weaver B."/>
            <person name="Ciecko A."/>
            <person name="Tallon L."/>
            <person name="Jackson J."/>
            <person name="Pai G."/>
            <person name="Aken S.V."/>
            <person name="Utterback T."/>
            <person name="Reidmuller S."/>
            <person name="Feldblyum T."/>
            <person name="Hsiao J."/>
            <person name="Zismann V."/>
            <person name="Iobst S."/>
            <person name="de Vazeille A.R."/>
            <person name="Buell C.R."/>
            <person name="Ying K."/>
            <person name="Li Y."/>
            <person name="Lu T."/>
            <person name="Huang Y."/>
            <person name="Zhao Q."/>
            <person name="Feng Q."/>
            <person name="Zhang L."/>
            <person name="Zhu J."/>
            <person name="Weng Q."/>
            <person name="Mu J."/>
            <person name="Lu Y."/>
            <person name="Fan D."/>
            <person name="Liu Y."/>
            <person name="Guan J."/>
            <person name="Zhang Y."/>
            <person name="Yu S."/>
            <person name="Liu X."/>
            <person name="Zhang Y."/>
            <person name="Hong G."/>
            <person name="Han B."/>
            <person name="Choisne N."/>
            <person name="Demange N."/>
            <person name="Orjeda G."/>
            <person name="Samain S."/>
            <person name="Cattolico L."/>
            <person name="Pelletier E."/>
            <person name="Couloux A."/>
            <person name="Segurens B."/>
            <person name="Wincker P."/>
            <person name="D'Hont A."/>
            <person name="Scarpelli C."/>
            <person name="Weissenbach J."/>
            <person name="Salanoubat M."/>
            <person name="Quetier F."/>
            <person name="Yu Y."/>
            <person name="Kim H.R."/>
            <person name="Rambo T."/>
            <person name="Currie J."/>
            <person name="Collura K."/>
            <person name="Luo M."/>
            <person name="Yang T."/>
            <person name="Ammiraju J.S.S."/>
            <person name="Engler F."/>
            <person name="Soderlund C."/>
            <person name="Wing R.A."/>
            <person name="Palmer L.E."/>
            <person name="de la Bastide M."/>
            <person name="Spiegel L."/>
            <person name="Nascimento L."/>
            <person name="Zutavern T."/>
            <person name="O'Shaughnessy A."/>
            <person name="Dike S."/>
            <person name="Dedhia N."/>
            <person name="Preston R."/>
            <person name="Balija V."/>
            <person name="McCombie W.R."/>
            <person name="Chow T."/>
            <person name="Chen H."/>
            <person name="Chung M."/>
            <person name="Chen C."/>
            <person name="Shaw J."/>
            <person name="Wu H."/>
            <person name="Hsiao K."/>
            <person name="Chao Y."/>
            <person name="Chu M."/>
            <person name="Cheng C."/>
            <person name="Hour A."/>
            <person name="Lee P."/>
            <person name="Lin S."/>
            <person name="Lin Y."/>
            <person name="Liou J."/>
            <person name="Liu S."/>
            <person name="Hsing Y."/>
            <person name="Raghuvanshi S."/>
            <person name="Mohanty A."/>
            <person name="Bharti A.K."/>
            <person name="Gaur A."/>
            <person name="Gupta V."/>
            <person name="Kumar D."/>
            <person name="Ravi V."/>
            <person name="Vij S."/>
            <person name="Kapur A."/>
            <person name="Khurana P."/>
            <person name="Khurana P."/>
            <person name="Khurana J.P."/>
            <person name="Tyagi A.K."/>
            <person name="Gaikwad K."/>
            <person name="Singh A."/>
            <person name="Dalal V."/>
            <person name="Srivastava S."/>
            <person name="Dixit A."/>
            <person name="Pal A.K."/>
            <person name="Ghazi I.A."/>
            <person name="Yadav M."/>
            <person name="Pandit A."/>
            <person name="Bhargava A."/>
            <person name="Sureshbabu K."/>
            <person name="Batra K."/>
            <person name="Sharma T.R."/>
            <person name="Mohapatra T."/>
            <person name="Singh N.K."/>
            <person name="Messing J."/>
            <person name="Nelson A.B."/>
            <person name="Fuks G."/>
            <person name="Kavchok S."/>
            <person name="Keizer G."/>
            <person name="Linton E."/>
            <person name="Llaca V."/>
            <person name="Song R."/>
            <person name="Tanyolac B."/>
            <person name="Young S."/>
            <person name="Ho-Il K."/>
            <person name="Hahn J.H."/>
            <person name="Sangsakoo G."/>
            <person name="Vanavichit A."/>
            <person name="de Mattos Luiz.A.T."/>
            <person name="Zimmer P.D."/>
            <person name="Malone G."/>
            <person name="Dellagostin O."/>
            <person name="de Oliveira A.C."/>
            <person name="Bevan M."/>
            <person name="Bancroft I."/>
            <person name="Minx P."/>
            <person name="Cordum H."/>
            <person name="Wilson R."/>
            <person name="Cheng Z."/>
            <person name="Jin W."/>
            <person name="Jiang J."/>
            <person name="Leong S.A."/>
            <person name="Iwama H."/>
            <person name="Gojobori T."/>
            <person name="Itoh T."/>
            <person name="Niimura Y."/>
            <person name="Fujii Y."/>
            <person name="Habara T."/>
            <person name="Sakai H."/>
            <person name="Sato Y."/>
            <person name="Wilson G."/>
            <person name="Kumar K."/>
            <person name="McCouch S."/>
            <person name="Juretic N."/>
            <person name="Hoen D."/>
            <person name="Wright S."/>
            <person name="Bruskiewich R."/>
            <person name="Bureau T."/>
            <person name="Miyao A."/>
            <person name="Hirochika H."/>
            <person name="Nishikawa T."/>
            <person name="Kadowaki K."/>
            <person name="Sugiura M."/>
            <person name="Burr B."/>
            <person name="Sasaki T."/>
        </authorList>
    </citation>
    <scope>NUCLEOTIDE SEQUENCE [LARGE SCALE GENOMIC DNA]</scope>
    <source>
        <strain evidence="2">cv. Nipponbare</strain>
    </source>
</reference>
<gene>
    <name evidence="1" type="ordered locus">Os03g0668033</name>
    <name evidence="1" type="ORF">OSNPB_030668033</name>
</gene>
<dbReference type="AlphaFoldDB" id="A0A0P0W1R8"/>
<dbReference type="Gramene" id="Os03t0668033-01">
    <property type="protein sequence ID" value="Os03t0668033-01"/>
    <property type="gene ID" value="Os03g0668033"/>
</dbReference>
<evidence type="ECO:0000313" key="1">
    <source>
        <dbReference type="EMBL" id="BAS85659.1"/>
    </source>
</evidence>
<keyword evidence="2" id="KW-1185">Reference proteome</keyword>
<evidence type="ECO:0000313" key="2">
    <source>
        <dbReference type="Proteomes" id="UP000059680"/>
    </source>
</evidence>
<accession>A0A0P0W1R8</accession>
<reference evidence="1 2" key="2">
    <citation type="journal article" date="2013" name="Plant Cell Physiol.">
        <title>Rice Annotation Project Database (RAP-DB): an integrative and interactive database for rice genomics.</title>
        <authorList>
            <person name="Sakai H."/>
            <person name="Lee S.S."/>
            <person name="Tanaka T."/>
            <person name="Numa H."/>
            <person name="Kim J."/>
            <person name="Kawahara Y."/>
            <person name="Wakimoto H."/>
            <person name="Yang C.C."/>
            <person name="Iwamoto M."/>
            <person name="Abe T."/>
            <person name="Yamada Y."/>
            <person name="Muto A."/>
            <person name="Inokuchi H."/>
            <person name="Ikemura T."/>
            <person name="Matsumoto T."/>
            <person name="Sasaki T."/>
            <person name="Itoh T."/>
        </authorList>
    </citation>
    <scope>NUCLEOTIDE SEQUENCE [LARGE SCALE GENOMIC DNA]</scope>
    <source>
        <strain evidence="2">cv. Nipponbare</strain>
    </source>
</reference>
<name>A0A0P0W1R8_ORYSJ</name>
<proteinExistence type="predicted"/>
<sequence>MRLITVRQSDAMTMCCRPSSFARPSARLIASASASSGSTTSLIISEQATRHFPVLSRIKAPTPIVLDELKIAASELIIHTPAGSGCHLGMA</sequence>
<protein>
    <submittedName>
        <fullName evidence="1">Os03g0668033 protein</fullName>
    </submittedName>
</protein>
<dbReference type="PaxDb" id="39947-A0A0P0W1R8"/>